<dbReference type="STRING" id="1470200.PL75_04215"/>
<dbReference type="PATRIC" id="fig|1470200.3.peg.1989"/>
<accession>A0A0J1C4H8</accession>
<proteinExistence type="predicted"/>
<reference evidence="1 2" key="1">
    <citation type="submission" date="2014-11" db="EMBL/GenBank/DDBJ databases">
        <title>Genome of a novel goose pathogen.</title>
        <authorList>
            <person name="Hansen C.M."/>
            <person name="Hueffer K."/>
            <person name="Choi S.C."/>
        </authorList>
    </citation>
    <scope>NUCLEOTIDE SEQUENCE [LARGE SCALE GENOMIC DNA]</scope>
    <source>
        <strain evidence="1 2">KH1503</strain>
    </source>
</reference>
<dbReference type="Proteomes" id="UP000036027">
    <property type="component" value="Unassembled WGS sequence"/>
</dbReference>
<comment type="caution">
    <text evidence="1">The sequence shown here is derived from an EMBL/GenBank/DDBJ whole genome shotgun (WGS) entry which is preliminary data.</text>
</comment>
<name>A0A0J1C4H8_9NEIS</name>
<evidence type="ECO:0000313" key="1">
    <source>
        <dbReference type="EMBL" id="KLT73218.1"/>
    </source>
</evidence>
<evidence type="ECO:0000313" key="2">
    <source>
        <dbReference type="Proteomes" id="UP000036027"/>
    </source>
</evidence>
<sequence length="187" mass="21480">MRQDVSRTSNKTFNYIYNTEKAKDRLVHYMNTIDNRADFFAASNQYEKNLGVGAKWFEGAEKVSRNCITGLGADGCGSYITFGAGKILSNPDIYSWRKEAGDTLITQGFNNFKYLYNNRPNPIQWDIKQLKDEQRVLQPIHDKYLANKQLFRKVSEIVSGVNILDYKSRIQYGCNLLGYTEKQGCKS</sequence>
<dbReference type="EMBL" id="JTDO01000005">
    <property type="protein sequence ID" value="KLT73218.1"/>
    <property type="molecule type" value="Genomic_DNA"/>
</dbReference>
<gene>
    <name evidence="1" type="ORF">PL75_04215</name>
</gene>
<organism evidence="1 2">
    <name type="scientific">Neisseria arctica</name>
    <dbReference type="NCBI Taxonomy" id="1470200"/>
    <lineage>
        <taxon>Bacteria</taxon>
        <taxon>Pseudomonadati</taxon>
        <taxon>Pseudomonadota</taxon>
        <taxon>Betaproteobacteria</taxon>
        <taxon>Neisseriales</taxon>
        <taxon>Neisseriaceae</taxon>
        <taxon>Neisseria</taxon>
    </lineage>
</organism>
<dbReference type="AlphaFoldDB" id="A0A0J1C4H8"/>
<protein>
    <submittedName>
        <fullName evidence="1">Hemagglutinin</fullName>
    </submittedName>
</protein>
<keyword evidence="2" id="KW-1185">Reference proteome</keyword>